<sequence length="82" mass="9072">MKPGFSGDVIMDANDMRSVWGISHGFAVSWFGLLDLKAKQCHSALRQLCLYNKLSSATSACTTFSGLKNVKIIPSSFPFFFF</sequence>
<dbReference type="Proteomes" id="UP000770717">
    <property type="component" value="Unassembled WGS sequence"/>
</dbReference>
<reference evidence="1" key="1">
    <citation type="thesis" date="2020" institute="ProQuest LLC" country="789 East Eisenhower Parkway, Ann Arbor, MI, USA">
        <title>Comparative Genomics and Chromosome Evolution.</title>
        <authorList>
            <person name="Mudd A.B."/>
        </authorList>
    </citation>
    <scope>NUCLEOTIDE SEQUENCE</scope>
    <source>
        <strain evidence="1">HN-11 Male</strain>
        <tissue evidence="1">Kidney and liver</tissue>
    </source>
</reference>
<name>A0A8J6EIU9_ELECQ</name>
<keyword evidence="2" id="KW-1185">Reference proteome</keyword>
<protein>
    <submittedName>
        <fullName evidence="1">Uncharacterized protein</fullName>
    </submittedName>
</protein>
<dbReference type="AlphaFoldDB" id="A0A8J6EIU9"/>
<dbReference type="EMBL" id="WNTK01000376">
    <property type="protein sequence ID" value="KAG9470019.1"/>
    <property type="molecule type" value="Genomic_DNA"/>
</dbReference>
<gene>
    <name evidence="1" type="ORF">GDO78_019106</name>
</gene>
<proteinExistence type="predicted"/>
<comment type="caution">
    <text evidence="1">The sequence shown here is derived from an EMBL/GenBank/DDBJ whole genome shotgun (WGS) entry which is preliminary data.</text>
</comment>
<evidence type="ECO:0000313" key="1">
    <source>
        <dbReference type="EMBL" id="KAG9470019.1"/>
    </source>
</evidence>
<evidence type="ECO:0000313" key="2">
    <source>
        <dbReference type="Proteomes" id="UP000770717"/>
    </source>
</evidence>
<organism evidence="1 2">
    <name type="scientific">Eleutherodactylus coqui</name>
    <name type="common">Puerto Rican coqui</name>
    <dbReference type="NCBI Taxonomy" id="57060"/>
    <lineage>
        <taxon>Eukaryota</taxon>
        <taxon>Metazoa</taxon>
        <taxon>Chordata</taxon>
        <taxon>Craniata</taxon>
        <taxon>Vertebrata</taxon>
        <taxon>Euteleostomi</taxon>
        <taxon>Amphibia</taxon>
        <taxon>Batrachia</taxon>
        <taxon>Anura</taxon>
        <taxon>Neobatrachia</taxon>
        <taxon>Hyloidea</taxon>
        <taxon>Eleutherodactylidae</taxon>
        <taxon>Eleutherodactylinae</taxon>
        <taxon>Eleutherodactylus</taxon>
        <taxon>Eleutherodactylus</taxon>
    </lineage>
</organism>
<accession>A0A8J6EIU9</accession>